<proteinExistence type="predicted"/>
<accession>A0A2A2IIB6</accession>
<protein>
    <submittedName>
        <fullName evidence="2">Uncharacterized protein</fullName>
    </submittedName>
</protein>
<dbReference type="AlphaFoldDB" id="A0A2A2IIB6"/>
<gene>
    <name evidence="2" type="ORF">CIL05_03180</name>
</gene>
<sequence>MDDDVKAFCQRYMNYHVVAQMNDGSEFNGIIESMDDDGVTMYIPEEIDADQMRPANEEGAARQFDFDFDDYDEYGRPRRRRFRRFRRRRFPFRLFRRLFLFPYYYPYYPYYPWY</sequence>
<organism evidence="2 3">
    <name type="scientific">Virgibacillus profundi</name>
    <dbReference type="NCBI Taxonomy" id="2024555"/>
    <lineage>
        <taxon>Bacteria</taxon>
        <taxon>Bacillati</taxon>
        <taxon>Bacillota</taxon>
        <taxon>Bacilli</taxon>
        <taxon>Bacillales</taxon>
        <taxon>Bacillaceae</taxon>
        <taxon>Virgibacillus</taxon>
    </lineage>
</organism>
<evidence type="ECO:0000313" key="2">
    <source>
        <dbReference type="EMBL" id="PAV31046.1"/>
    </source>
</evidence>
<keyword evidence="1" id="KW-0812">Transmembrane</keyword>
<feature type="transmembrane region" description="Helical" evidence="1">
    <location>
        <begin position="90"/>
        <end position="108"/>
    </location>
</feature>
<dbReference type="Proteomes" id="UP000218887">
    <property type="component" value="Unassembled WGS sequence"/>
</dbReference>
<evidence type="ECO:0000256" key="1">
    <source>
        <dbReference type="SAM" id="Phobius"/>
    </source>
</evidence>
<name>A0A2A2IIB6_9BACI</name>
<keyword evidence="3" id="KW-1185">Reference proteome</keyword>
<dbReference type="EMBL" id="NPOA01000002">
    <property type="protein sequence ID" value="PAV31046.1"/>
    <property type="molecule type" value="Genomic_DNA"/>
</dbReference>
<reference evidence="2 3" key="1">
    <citation type="submission" date="2017-08" db="EMBL/GenBank/DDBJ databases">
        <title>Virgibacillus indicus sp. nov. and Virgibacillus profoundi sp. nov, two moderately halophilic bacteria isolated from marine sediment by using the Microfluidic Streak Plate.</title>
        <authorList>
            <person name="Xu B."/>
            <person name="Hu B."/>
            <person name="Wang J."/>
            <person name="Zhu Y."/>
            <person name="Huang L."/>
            <person name="Du W."/>
            <person name="Huang Y."/>
        </authorList>
    </citation>
    <scope>NUCLEOTIDE SEQUENCE [LARGE SCALE GENOMIC DNA]</scope>
    <source>
        <strain evidence="2 3">IO3-P3-H5</strain>
    </source>
</reference>
<comment type="caution">
    <text evidence="2">The sequence shown here is derived from an EMBL/GenBank/DDBJ whole genome shotgun (WGS) entry which is preliminary data.</text>
</comment>
<keyword evidence="1" id="KW-1133">Transmembrane helix</keyword>
<evidence type="ECO:0000313" key="3">
    <source>
        <dbReference type="Proteomes" id="UP000218887"/>
    </source>
</evidence>
<keyword evidence="1" id="KW-0472">Membrane</keyword>
<dbReference type="OrthoDB" id="2628646at2"/>